<name>A0A9D4ED65_DREPO</name>
<gene>
    <name evidence="2" type="ORF">DPMN_178585</name>
</gene>
<dbReference type="SUPFAM" id="SSF56601">
    <property type="entry name" value="beta-lactamase/transpeptidase-like"/>
    <property type="match status" value="1"/>
</dbReference>
<dbReference type="PANTHER" id="PTHR43319">
    <property type="entry name" value="BETA-LACTAMASE-RELATED"/>
    <property type="match status" value="1"/>
</dbReference>
<dbReference type="Pfam" id="PF00144">
    <property type="entry name" value="Beta-lactamase"/>
    <property type="match status" value="1"/>
</dbReference>
<sequence>MESGLEQGSAFVVYYDGEPVLDMWAGYADIQSLRRWRNDTTTMLFGAGQAITAFLVALMVDRGLLNYSLPLRFYWSGCQSEESSSVTLEHLLSHQISMPYLKNPVSLRDLQSNMHEIEKDLCRMISLKVNASQPVSYDIWSALILDRLLEQVDPKHRSIEQLVQEEISDPFGIEIDMALARENYHKTARLYPPTMLQTVYQILTSPRYMKTLISRWVDSQSGLYRSFQSLKELTMSYNVFNDPELREVPLSSLTATATARDLARLYSILSVGGNHHGNQVLKQETIHKLEVPVVEQTCSLNGLQVKYGQGVQIYQNPWGQSVLGHSGYGGQIVLADRTNRLAMAYVTSYLSTHECGDDQRFLELQRGVYESLQKYIDHKH</sequence>
<dbReference type="Gene3D" id="3.40.710.10">
    <property type="entry name" value="DD-peptidase/beta-lactamase superfamily"/>
    <property type="match status" value="1"/>
</dbReference>
<accession>A0A9D4ED65</accession>
<keyword evidence="3" id="KW-1185">Reference proteome</keyword>
<reference evidence="2" key="2">
    <citation type="submission" date="2020-11" db="EMBL/GenBank/DDBJ databases">
        <authorList>
            <person name="McCartney M.A."/>
            <person name="Auch B."/>
            <person name="Kono T."/>
            <person name="Mallez S."/>
            <person name="Becker A."/>
            <person name="Gohl D.M."/>
            <person name="Silverstein K.A.T."/>
            <person name="Koren S."/>
            <person name="Bechman K.B."/>
            <person name="Herman A."/>
            <person name="Abrahante J.E."/>
            <person name="Garbe J."/>
        </authorList>
    </citation>
    <scope>NUCLEOTIDE SEQUENCE</scope>
    <source>
        <strain evidence="2">Duluth1</strain>
        <tissue evidence="2">Whole animal</tissue>
    </source>
</reference>
<evidence type="ECO:0000313" key="2">
    <source>
        <dbReference type="EMBL" id="KAH3777148.1"/>
    </source>
</evidence>
<dbReference type="AlphaFoldDB" id="A0A9D4ED65"/>
<protein>
    <recommendedName>
        <fullName evidence="1">Beta-lactamase-related domain-containing protein</fullName>
    </recommendedName>
</protein>
<dbReference type="InterPro" id="IPR001466">
    <property type="entry name" value="Beta-lactam-related"/>
</dbReference>
<evidence type="ECO:0000313" key="3">
    <source>
        <dbReference type="Proteomes" id="UP000828390"/>
    </source>
</evidence>
<dbReference type="PANTHER" id="PTHR43319:SF3">
    <property type="entry name" value="BETA-LACTAMASE-RELATED DOMAIN-CONTAINING PROTEIN"/>
    <property type="match status" value="1"/>
</dbReference>
<organism evidence="2 3">
    <name type="scientific">Dreissena polymorpha</name>
    <name type="common">Zebra mussel</name>
    <name type="synonym">Mytilus polymorpha</name>
    <dbReference type="NCBI Taxonomy" id="45954"/>
    <lineage>
        <taxon>Eukaryota</taxon>
        <taxon>Metazoa</taxon>
        <taxon>Spiralia</taxon>
        <taxon>Lophotrochozoa</taxon>
        <taxon>Mollusca</taxon>
        <taxon>Bivalvia</taxon>
        <taxon>Autobranchia</taxon>
        <taxon>Heteroconchia</taxon>
        <taxon>Euheterodonta</taxon>
        <taxon>Imparidentia</taxon>
        <taxon>Neoheterodontei</taxon>
        <taxon>Myida</taxon>
        <taxon>Dreissenoidea</taxon>
        <taxon>Dreissenidae</taxon>
        <taxon>Dreissena</taxon>
    </lineage>
</organism>
<dbReference type="EMBL" id="JAIWYP010000009">
    <property type="protein sequence ID" value="KAH3777148.1"/>
    <property type="molecule type" value="Genomic_DNA"/>
</dbReference>
<dbReference type="InterPro" id="IPR052907">
    <property type="entry name" value="Beta-lactamase/esterase"/>
</dbReference>
<reference evidence="2" key="1">
    <citation type="journal article" date="2019" name="bioRxiv">
        <title>The Genome of the Zebra Mussel, Dreissena polymorpha: A Resource for Invasive Species Research.</title>
        <authorList>
            <person name="McCartney M.A."/>
            <person name="Auch B."/>
            <person name="Kono T."/>
            <person name="Mallez S."/>
            <person name="Zhang Y."/>
            <person name="Obille A."/>
            <person name="Becker A."/>
            <person name="Abrahante J.E."/>
            <person name="Garbe J."/>
            <person name="Badalamenti J.P."/>
            <person name="Herman A."/>
            <person name="Mangelson H."/>
            <person name="Liachko I."/>
            <person name="Sullivan S."/>
            <person name="Sone E.D."/>
            <person name="Koren S."/>
            <person name="Silverstein K.A.T."/>
            <person name="Beckman K.B."/>
            <person name="Gohl D.M."/>
        </authorList>
    </citation>
    <scope>NUCLEOTIDE SEQUENCE</scope>
    <source>
        <strain evidence="2">Duluth1</strain>
        <tissue evidence="2">Whole animal</tissue>
    </source>
</reference>
<evidence type="ECO:0000259" key="1">
    <source>
        <dbReference type="Pfam" id="PF00144"/>
    </source>
</evidence>
<feature type="domain" description="Beta-lactamase-related" evidence="1">
    <location>
        <begin position="7"/>
        <end position="360"/>
    </location>
</feature>
<proteinExistence type="predicted"/>
<dbReference type="Proteomes" id="UP000828390">
    <property type="component" value="Unassembled WGS sequence"/>
</dbReference>
<dbReference type="InterPro" id="IPR012338">
    <property type="entry name" value="Beta-lactam/transpept-like"/>
</dbReference>
<comment type="caution">
    <text evidence="2">The sequence shown here is derived from an EMBL/GenBank/DDBJ whole genome shotgun (WGS) entry which is preliminary data.</text>
</comment>